<dbReference type="AlphaFoldDB" id="A0A2M7QQ78"/>
<organism evidence="1 2">
    <name type="scientific">Candidatus Portnoybacteria bacterium CG_4_10_14_0_8_um_filter_40_50</name>
    <dbReference type="NCBI Taxonomy" id="1974800"/>
    <lineage>
        <taxon>Bacteria</taxon>
        <taxon>Candidatus Portnoyibacteriota</taxon>
    </lineage>
</organism>
<sequence length="64" mass="7731">MRKYDNLKFFKETKARANHICSNCSKQINAGDIYYPEEMKDKFLHSLHRKKLCKNCYQDIEKSK</sequence>
<dbReference type="Proteomes" id="UP000229481">
    <property type="component" value="Unassembled WGS sequence"/>
</dbReference>
<proteinExistence type="predicted"/>
<gene>
    <name evidence="1" type="ORF">COY85_04510</name>
</gene>
<evidence type="ECO:0000313" key="1">
    <source>
        <dbReference type="EMBL" id="PIY73990.1"/>
    </source>
</evidence>
<comment type="caution">
    <text evidence="1">The sequence shown here is derived from an EMBL/GenBank/DDBJ whole genome shotgun (WGS) entry which is preliminary data.</text>
</comment>
<evidence type="ECO:0000313" key="2">
    <source>
        <dbReference type="Proteomes" id="UP000229481"/>
    </source>
</evidence>
<name>A0A2M7QQ78_9BACT</name>
<accession>A0A2M7QQ78</accession>
<dbReference type="EMBL" id="PFLK01000121">
    <property type="protein sequence ID" value="PIY73990.1"/>
    <property type="molecule type" value="Genomic_DNA"/>
</dbReference>
<reference evidence="2" key="1">
    <citation type="submission" date="2017-09" db="EMBL/GenBank/DDBJ databases">
        <title>Depth-based differentiation of microbial function through sediment-hosted aquifers and enrichment of novel symbionts in the deep terrestrial subsurface.</title>
        <authorList>
            <person name="Probst A.J."/>
            <person name="Ladd B."/>
            <person name="Jarett J.K."/>
            <person name="Geller-Mcgrath D.E."/>
            <person name="Sieber C.M.K."/>
            <person name="Emerson J.B."/>
            <person name="Anantharaman K."/>
            <person name="Thomas B.C."/>
            <person name="Malmstrom R."/>
            <person name="Stieglmeier M."/>
            <person name="Klingl A."/>
            <person name="Woyke T."/>
            <person name="Ryan C.M."/>
            <person name="Banfield J.F."/>
        </authorList>
    </citation>
    <scope>NUCLEOTIDE SEQUENCE [LARGE SCALE GENOMIC DNA]</scope>
</reference>
<protein>
    <submittedName>
        <fullName evidence="1">Uncharacterized protein</fullName>
    </submittedName>
</protein>